<sequence>MLKRVTVLGSWISLRLFRRNSVKLEGTTPSHNGLGNGAVVTSIAEYVDEATYYKLPPSFSSTWVFGRKICPGPVRMMSNSGKEVVSSEQRDQGRDGDGVTSCVELYVVLMEEQESCASRRSSLVWSDVNHGGTRDFDSPADEEHFKNSTCVNS</sequence>
<dbReference type="AlphaFoldDB" id="A0AAD8UV79"/>
<proteinExistence type="predicted"/>
<protein>
    <submittedName>
        <fullName evidence="2">Uncharacterized protein</fullName>
    </submittedName>
</protein>
<keyword evidence="3" id="KW-1185">Reference proteome</keyword>
<comment type="caution">
    <text evidence="2">The sequence shown here is derived from an EMBL/GenBank/DDBJ whole genome shotgun (WGS) entry which is preliminary data.</text>
</comment>
<evidence type="ECO:0000313" key="3">
    <source>
        <dbReference type="Proteomes" id="UP001244207"/>
    </source>
</evidence>
<feature type="compositionally biased region" description="Basic and acidic residues" evidence="1">
    <location>
        <begin position="133"/>
        <end position="146"/>
    </location>
</feature>
<gene>
    <name evidence="2" type="ORF">BDZ83DRAFT_649995</name>
</gene>
<evidence type="ECO:0000256" key="1">
    <source>
        <dbReference type="SAM" id="MobiDB-lite"/>
    </source>
</evidence>
<dbReference type="GeneID" id="85394233"/>
<reference evidence="2" key="1">
    <citation type="submission" date="2021-12" db="EMBL/GenBank/DDBJ databases">
        <title>Comparative genomics, transcriptomics and evolutionary studies reveal genomic signatures of adaptation to plant cell wall in hemibiotrophic fungi.</title>
        <authorList>
            <consortium name="DOE Joint Genome Institute"/>
            <person name="Baroncelli R."/>
            <person name="Diaz J.F."/>
            <person name="Benocci T."/>
            <person name="Peng M."/>
            <person name="Battaglia E."/>
            <person name="Haridas S."/>
            <person name="Andreopoulos W."/>
            <person name="Labutti K."/>
            <person name="Pangilinan J."/>
            <person name="Floch G.L."/>
            <person name="Makela M.R."/>
            <person name="Henrissat B."/>
            <person name="Grigoriev I.V."/>
            <person name="Crouch J.A."/>
            <person name="De Vries R.P."/>
            <person name="Sukno S.A."/>
            <person name="Thon M.R."/>
        </authorList>
    </citation>
    <scope>NUCLEOTIDE SEQUENCE</scope>
    <source>
        <strain evidence="2">CBS 112980</strain>
    </source>
</reference>
<dbReference type="Proteomes" id="UP001244207">
    <property type="component" value="Unassembled WGS sequence"/>
</dbReference>
<feature type="region of interest" description="Disordered" evidence="1">
    <location>
        <begin position="133"/>
        <end position="153"/>
    </location>
</feature>
<dbReference type="RefSeq" id="XP_060366965.1">
    <property type="nucleotide sequence ID" value="XM_060510334.1"/>
</dbReference>
<evidence type="ECO:0000313" key="2">
    <source>
        <dbReference type="EMBL" id="KAK1726910.1"/>
    </source>
</evidence>
<dbReference type="EMBL" id="JAHMHS010000028">
    <property type="protein sequence ID" value="KAK1726910.1"/>
    <property type="molecule type" value="Genomic_DNA"/>
</dbReference>
<name>A0AAD8UV79_GLOAC</name>
<organism evidence="2 3">
    <name type="scientific">Glomerella acutata</name>
    <name type="common">Colletotrichum acutatum</name>
    <dbReference type="NCBI Taxonomy" id="27357"/>
    <lineage>
        <taxon>Eukaryota</taxon>
        <taxon>Fungi</taxon>
        <taxon>Dikarya</taxon>
        <taxon>Ascomycota</taxon>
        <taxon>Pezizomycotina</taxon>
        <taxon>Sordariomycetes</taxon>
        <taxon>Hypocreomycetidae</taxon>
        <taxon>Glomerellales</taxon>
        <taxon>Glomerellaceae</taxon>
        <taxon>Colletotrichum</taxon>
        <taxon>Colletotrichum acutatum species complex</taxon>
    </lineage>
</organism>
<accession>A0AAD8UV79</accession>